<keyword evidence="1" id="KW-0863">Zinc-finger</keyword>
<comment type="caution">
    <text evidence="3">The sequence shown here is derived from an EMBL/GenBank/DDBJ whole genome shotgun (WGS) entry which is preliminary data.</text>
</comment>
<dbReference type="InterPro" id="IPR007527">
    <property type="entry name" value="Znf_SWIM"/>
</dbReference>
<dbReference type="Proteomes" id="UP000663874">
    <property type="component" value="Unassembled WGS sequence"/>
</dbReference>
<keyword evidence="1" id="KW-0479">Metal-binding</keyword>
<evidence type="ECO:0000313" key="3">
    <source>
        <dbReference type="EMBL" id="CAF4215872.1"/>
    </source>
</evidence>
<dbReference type="AlphaFoldDB" id="A0A820CH70"/>
<feature type="domain" description="SWIM-type" evidence="2">
    <location>
        <begin position="92"/>
        <end position="122"/>
    </location>
</feature>
<proteinExistence type="predicted"/>
<dbReference type="PROSITE" id="PS50966">
    <property type="entry name" value="ZF_SWIM"/>
    <property type="match status" value="1"/>
</dbReference>
<dbReference type="EMBL" id="CAJOBE010017963">
    <property type="protein sequence ID" value="CAF4215872.1"/>
    <property type="molecule type" value="Genomic_DNA"/>
</dbReference>
<name>A0A820CH70_9BILA</name>
<evidence type="ECO:0000259" key="2">
    <source>
        <dbReference type="PROSITE" id="PS50966"/>
    </source>
</evidence>
<organism evidence="3 4">
    <name type="scientific">Rotaria sordida</name>
    <dbReference type="NCBI Taxonomy" id="392033"/>
    <lineage>
        <taxon>Eukaryota</taxon>
        <taxon>Metazoa</taxon>
        <taxon>Spiralia</taxon>
        <taxon>Gnathifera</taxon>
        <taxon>Rotifera</taxon>
        <taxon>Eurotatoria</taxon>
        <taxon>Bdelloidea</taxon>
        <taxon>Philodinida</taxon>
        <taxon>Philodinidae</taxon>
        <taxon>Rotaria</taxon>
    </lineage>
</organism>
<sequence length="153" mass="18048">MIKKCRMHRNLVTKQQWDVIDKELHAVQLRFNDEIFNQGINLLMTEWRSDPSLNKFCDYFYEQWIEKLSNWYEGCAFNIPSTNNGLWQRSCWLVVPLQSCSCPIDIKEYSCKHSVGLAIIFNTYQVSDKTRIQPLGKRKTRGRPKKVSTALNL</sequence>
<dbReference type="GO" id="GO:0008270">
    <property type="term" value="F:zinc ion binding"/>
    <property type="evidence" value="ECO:0007669"/>
    <property type="project" value="UniProtKB-KW"/>
</dbReference>
<protein>
    <recommendedName>
        <fullName evidence="2">SWIM-type domain-containing protein</fullName>
    </recommendedName>
</protein>
<evidence type="ECO:0000313" key="4">
    <source>
        <dbReference type="Proteomes" id="UP000663874"/>
    </source>
</evidence>
<keyword evidence="1" id="KW-0862">Zinc</keyword>
<reference evidence="3" key="1">
    <citation type="submission" date="2021-02" db="EMBL/GenBank/DDBJ databases">
        <authorList>
            <person name="Nowell W R."/>
        </authorList>
    </citation>
    <scope>NUCLEOTIDE SEQUENCE</scope>
</reference>
<evidence type="ECO:0000256" key="1">
    <source>
        <dbReference type="PROSITE-ProRule" id="PRU00325"/>
    </source>
</evidence>
<gene>
    <name evidence="3" type="ORF">FNK824_LOCUS37002</name>
</gene>
<accession>A0A820CH70</accession>